<proteinExistence type="predicted"/>
<reference evidence="2 3" key="1">
    <citation type="submission" date="2014-07" db="EMBL/GenBank/DDBJ databases">
        <title>Complete Genome of Bacillus megaterium Myophage Moonbeam.</title>
        <authorList>
            <person name="Cadungog J.N."/>
            <person name="Khatemi B.E."/>
            <person name="Hernandez A.C."/>
            <person name="Everett G.F.K."/>
        </authorList>
    </citation>
    <scope>NUCLEOTIDE SEQUENCE [LARGE SCALE GENOMIC DNA]</scope>
</reference>
<protein>
    <submittedName>
        <fullName evidence="2">Uncharacterized protein</fullName>
    </submittedName>
</protein>
<dbReference type="RefSeq" id="YP_009151785.1">
    <property type="nucleotide sequence ID" value="NC_027374.1"/>
</dbReference>
<keyword evidence="1" id="KW-1133">Transmembrane helix</keyword>
<dbReference type="OrthoDB" id="38006at10239"/>
<keyword evidence="3" id="KW-1185">Reference proteome</keyword>
<accession>A0A0A0RNE2</accession>
<feature type="transmembrane region" description="Helical" evidence="1">
    <location>
        <begin position="37"/>
        <end position="56"/>
    </location>
</feature>
<keyword evidence="1" id="KW-0812">Transmembrane</keyword>
<name>A0A0A0RNE2_9CAUD</name>
<evidence type="ECO:0000313" key="3">
    <source>
        <dbReference type="Proteomes" id="UP000030207"/>
    </source>
</evidence>
<dbReference type="EMBL" id="KM236246">
    <property type="protein sequence ID" value="AIW03620.1"/>
    <property type="molecule type" value="Genomic_DNA"/>
</dbReference>
<dbReference type="Proteomes" id="UP000030207">
    <property type="component" value="Segment"/>
</dbReference>
<evidence type="ECO:0000313" key="2">
    <source>
        <dbReference type="EMBL" id="AIW03620.1"/>
    </source>
</evidence>
<sequence>MEKFFSFLAVVSVLGAAGSGGMLIYSIMNKNKIKKPLIILASCLVICFLSASVVGYNTVVNSVADRDYKEPSSSPEHESKYVEGIGTLTVVKDIYPEETITLNQMSATVNAIKIFRVDDPEGSFKADIERYKGEPVGDTFYYMTINFTGDNSSLMNLEWYGLASISLDDGTWLNQEDDDLLNGQDENGNDITPDYYGETSKEYTHMYVIDSPDVNAVELEFDAVTGASSGVESAPATTETYYFD</sequence>
<dbReference type="KEGG" id="vg:24608197"/>
<organism evidence="2 3">
    <name type="scientific">Bacillus phage Moonbeam</name>
    <dbReference type="NCBI Taxonomy" id="1540091"/>
    <lineage>
        <taxon>Viruses</taxon>
        <taxon>Duplodnaviria</taxon>
        <taxon>Heunggongvirae</taxon>
        <taxon>Uroviricota</taxon>
        <taxon>Caudoviricetes</taxon>
        <taxon>Herelleviridae</taxon>
        <taxon>Bastillevirinae</taxon>
        <taxon>Moonbeamvirus</taxon>
        <taxon>Moonbeamvirus moonbeam</taxon>
    </lineage>
</organism>
<dbReference type="GeneID" id="24608197"/>
<gene>
    <name evidence="2" type="ORF">CPT_Moonbeam222</name>
</gene>
<keyword evidence="1" id="KW-0472">Membrane</keyword>
<feature type="transmembrane region" description="Helical" evidence="1">
    <location>
        <begin position="6"/>
        <end position="25"/>
    </location>
</feature>
<evidence type="ECO:0000256" key="1">
    <source>
        <dbReference type="SAM" id="Phobius"/>
    </source>
</evidence>